<sequence length="82" mass="9475">MSVTLQVVVLSVLIWAACGTLGFWSYYNRSMLWLGFTFHISKWAALIISSLFMVMNIWLAVRRVGVLLYTGFCPHERFVLRS</sequence>
<evidence type="ECO:0000313" key="2">
    <source>
        <dbReference type="EMBL" id="KAB8240751.1"/>
    </source>
</evidence>
<dbReference type="AlphaFoldDB" id="A0A5N6GEF7"/>
<evidence type="ECO:0000256" key="1">
    <source>
        <dbReference type="SAM" id="Phobius"/>
    </source>
</evidence>
<keyword evidence="1" id="KW-0472">Membrane</keyword>
<gene>
    <name evidence="2" type="ORF">BDV35DRAFT_372288</name>
</gene>
<dbReference type="EMBL" id="ML734719">
    <property type="protein sequence ID" value="KAB8240751.1"/>
    <property type="molecule type" value="Genomic_DNA"/>
</dbReference>
<name>A0A5N6GEF7_ASPFL</name>
<keyword evidence="1" id="KW-1133">Transmembrane helix</keyword>
<feature type="transmembrane region" description="Helical" evidence="1">
    <location>
        <begin position="43"/>
        <end position="61"/>
    </location>
</feature>
<dbReference type="Proteomes" id="UP000325434">
    <property type="component" value="Unassembled WGS sequence"/>
</dbReference>
<accession>A0A5N6GEF7</accession>
<proteinExistence type="predicted"/>
<organism evidence="2">
    <name type="scientific">Aspergillus flavus</name>
    <dbReference type="NCBI Taxonomy" id="5059"/>
    <lineage>
        <taxon>Eukaryota</taxon>
        <taxon>Fungi</taxon>
        <taxon>Dikarya</taxon>
        <taxon>Ascomycota</taxon>
        <taxon>Pezizomycotina</taxon>
        <taxon>Eurotiomycetes</taxon>
        <taxon>Eurotiomycetidae</taxon>
        <taxon>Eurotiales</taxon>
        <taxon>Aspergillaceae</taxon>
        <taxon>Aspergillus</taxon>
        <taxon>Aspergillus subgen. Circumdati</taxon>
    </lineage>
</organism>
<protein>
    <submittedName>
        <fullName evidence="2">Uncharacterized protein</fullName>
    </submittedName>
</protein>
<reference evidence="2" key="1">
    <citation type="submission" date="2019-04" db="EMBL/GenBank/DDBJ databases">
        <title>Friends and foes A comparative genomics study of 23 Aspergillus species from section Flavi.</title>
        <authorList>
            <consortium name="DOE Joint Genome Institute"/>
            <person name="Kjaerbolling I."/>
            <person name="Vesth T."/>
            <person name="Frisvad J.C."/>
            <person name="Nybo J.L."/>
            <person name="Theobald S."/>
            <person name="Kildgaard S."/>
            <person name="Isbrandt T."/>
            <person name="Kuo A."/>
            <person name="Sato A."/>
            <person name="Lyhne E.K."/>
            <person name="Kogle M.E."/>
            <person name="Wiebenga A."/>
            <person name="Kun R.S."/>
            <person name="Lubbers R.J."/>
            <person name="Makela M.R."/>
            <person name="Barry K."/>
            <person name="Chovatia M."/>
            <person name="Clum A."/>
            <person name="Daum C."/>
            <person name="Haridas S."/>
            <person name="He G."/>
            <person name="LaButti K."/>
            <person name="Lipzen A."/>
            <person name="Mondo S."/>
            <person name="Riley R."/>
            <person name="Salamov A."/>
            <person name="Simmons B.A."/>
            <person name="Magnuson J.K."/>
            <person name="Henrissat B."/>
            <person name="Mortensen U.H."/>
            <person name="Larsen T.O."/>
            <person name="Devries R.P."/>
            <person name="Grigoriev I.V."/>
            <person name="Machida M."/>
            <person name="Baker S.E."/>
            <person name="Andersen M.R."/>
        </authorList>
    </citation>
    <scope>NUCLEOTIDE SEQUENCE [LARGE SCALE GENOMIC DNA]</scope>
    <source>
        <strain evidence="2">CBS 121.62</strain>
    </source>
</reference>
<keyword evidence="1" id="KW-0812">Transmembrane</keyword>